<dbReference type="SUPFAM" id="SSF48371">
    <property type="entry name" value="ARM repeat"/>
    <property type="match status" value="1"/>
</dbReference>
<dbReference type="SUPFAM" id="SSF47336">
    <property type="entry name" value="ACP-like"/>
    <property type="match status" value="1"/>
</dbReference>
<dbReference type="EMBL" id="CAJNNW010032400">
    <property type="protein sequence ID" value="CAE8712817.1"/>
    <property type="molecule type" value="Genomic_DNA"/>
</dbReference>
<protein>
    <recommendedName>
        <fullName evidence="6">Carrier domain-containing protein</fullName>
    </recommendedName>
</protein>
<accession>A0A813KUN6</accession>
<reference evidence="8" key="1">
    <citation type="submission" date="2021-02" db="EMBL/GenBank/DDBJ databases">
        <authorList>
            <person name="Dougan E. K."/>
            <person name="Rhodes N."/>
            <person name="Thang M."/>
            <person name="Chan C."/>
        </authorList>
    </citation>
    <scope>NUCLEOTIDE SEQUENCE</scope>
</reference>
<dbReference type="SUPFAM" id="SSF56801">
    <property type="entry name" value="Acetyl-CoA synthetase-like"/>
    <property type="match status" value="1"/>
</dbReference>
<dbReference type="Gene3D" id="3.30.300.30">
    <property type="match status" value="1"/>
</dbReference>
<dbReference type="InterPro" id="IPR009081">
    <property type="entry name" value="PP-bd_ACP"/>
</dbReference>
<dbReference type="SMART" id="SM00248">
    <property type="entry name" value="ANK"/>
    <property type="match status" value="5"/>
</dbReference>
<evidence type="ECO:0000259" key="6">
    <source>
        <dbReference type="Pfam" id="PF00550"/>
    </source>
</evidence>
<dbReference type="InterPro" id="IPR011989">
    <property type="entry name" value="ARM-like"/>
</dbReference>
<dbReference type="EMBL" id="CAJNNV010025243">
    <property type="protein sequence ID" value="CAE8613351.1"/>
    <property type="molecule type" value="Genomic_DNA"/>
</dbReference>
<comment type="caution">
    <text evidence="8">The sequence shown here is derived from an EMBL/GenBank/DDBJ whole genome shotgun (WGS) entry which is preliminary data.</text>
</comment>
<keyword evidence="10" id="KW-1185">Reference proteome</keyword>
<evidence type="ECO:0000313" key="7">
    <source>
        <dbReference type="EMBL" id="CAE8613351.1"/>
    </source>
</evidence>
<proteinExistence type="predicted"/>
<dbReference type="Proteomes" id="UP000626109">
    <property type="component" value="Unassembled WGS sequence"/>
</dbReference>
<dbReference type="Gene3D" id="1.10.1200.10">
    <property type="entry name" value="ACP-like"/>
    <property type="match status" value="1"/>
</dbReference>
<dbReference type="OrthoDB" id="442743at2759"/>
<feature type="repeat" description="ANK" evidence="3">
    <location>
        <begin position="263"/>
        <end position="295"/>
    </location>
</feature>
<evidence type="ECO:0000313" key="10">
    <source>
        <dbReference type="Proteomes" id="UP000654075"/>
    </source>
</evidence>
<keyword evidence="2 3" id="KW-0040">ANK repeat</keyword>
<dbReference type="InterPro" id="IPR036736">
    <property type="entry name" value="ACP-like_sf"/>
</dbReference>
<name>A0A813KUN6_POLGL</name>
<dbReference type="PROSITE" id="PS50176">
    <property type="entry name" value="ARM_REPEAT"/>
    <property type="match status" value="1"/>
</dbReference>
<keyword evidence="1" id="KW-0677">Repeat</keyword>
<dbReference type="Pfam" id="PF12796">
    <property type="entry name" value="Ank_2"/>
    <property type="match status" value="2"/>
</dbReference>
<organism evidence="8 9">
    <name type="scientific">Polarella glacialis</name>
    <name type="common">Dinoflagellate</name>
    <dbReference type="NCBI Taxonomy" id="89957"/>
    <lineage>
        <taxon>Eukaryota</taxon>
        <taxon>Sar</taxon>
        <taxon>Alveolata</taxon>
        <taxon>Dinophyceae</taxon>
        <taxon>Suessiales</taxon>
        <taxon>Suessiaceae</taxon>
        <taxon>Polarella</taxon>
    </lineage>
</organism>
<dbReference type="SUPFAM" id="SSF48403">
    <property type="entry name" value="Ankyrin repeat"/>
    <property type="match status" value="1"/>
</dbReference>
<dbReference type="PROSITE" id="PS50297">
    <property type="entry name" value="ANK_REP_REGION"/>
    <property type="match status" value="1"/>
</dbReference>
<dbReference type="Proteomes" id="UP000654075">
    <property type="component" value="Unassembled WGS sequence"/>
</dbReference>
<dbReference type="GO" id="GO:0005634">
    <property type="term" value="C:nucleus"/>
    <property type="evidence" value="ECO:0007669"/>
    <property type="project" value="TreeGrafter"/>
</dbReference>
<feature type="region of interest" description="Disordered" evidence="5">
    <location>
        <begin position="182"/>
        <end position="211"/>
    </location>
</feature>
<gene>
    <name evidence="7" type="ORF">PGLA1383_LOCUS31121</name>
    <name evidence="8" type="ORF">PGLA2088_LOCUS37194</name>
</gene>
<dbReference type="Pfam" id="PF00550">
    <property type="entry name" value="PP-binding"/>
    <property type="match status" value="1"/>
</dbReference>
<feature type="repeat" description="ARM" evidence="4">
    <location>
        <begin position="480"/>
        <end position="523"/>
    </location>
</feature>
<dbReference type="Gene3D" id="1.25.10.10">
    <property type="entry name" value="Leucine-rich Repeat Variant"/>
    <property type="match status" value="1"/>
</dbReference>
<dbReference type="InterPro" id="IPR000225">
    <property type="entry name" value="Armadillo"/>
</dbReference>
<dbReference type="AlphaFoldDB" id="A0A813KUN6"/>
<dbReference type="InterPro" id="IPR002110">
    <property type="entry name" value="Ankyrin_rpt"/>
</dbReference>
<feature type="domain" description="Carrier" evidence="6">
    <location>
        <begin position="72"/>
        <end position="115"/>
    </location>
</feature>
<dbReference type="InterPro" id="IPR050776">
    <property type="entry name" value="Ank_Repeat/CDKN_Inhibitor"/>
</dbReference>
<dbReference type="InterPro" id="IPR036770">
    <property type="entry name" value="Ankyrin_rpt-contain_sf"/>
</dbReference>
<dbReference type="Gene3D" id="1.25.40.20">
    <property type="entry name" value="Ankyrin repeat-containing domain"/>
    <property type="match status" value="1"/>
</dbReference>
<evidence type="ECO:0000256" key="4">
    <source>
        <dbReference type="PROSITE-ProRule" id="PRU00259"/>
    </source>
</evidence>
<evidence type="ECO:0000256" key="1">
    <source>
        <dbReference type="ARBA" id="ARBA00022737"/>
    </source>
</evidence>
<evidence type="ECO:0000256" key="3">
    <source>
        <dbReference type="PROSITE-ProRule" id="PRU00023"/>
    </source>
</evidence>
<sequence>MQAALEAAAAALLPKQVVPHRFWAHECLPLAPGGKVDRQALQAASEDASLDEEALGFAAPASPLVSPLEVAVARAWAAALGRSEDSFGANSNFFWLRGDSLSALRACRALRNEVKLPEDSGEQHAQQGEAGLLVPAEAPEGALCILSAALGALAPCELLARPTLGEYAAFLAERGVRAVPSDAPIADGIDDSGGVAQGKADTDPGEDEATADSRAKLGSECSGGTLAELALSAAAREGRLSIVRTLLQAGTSPEGPVRGNPPRGFTPLHSAAASGQAAAVEVLLAAQANPRAMTQAFTSPAHLAAAQGDSAVLQLLLADREPKGIATWARDADQQTIVHLAARSGDVDSLKVVLGRVRGLRAKDGGLEARDRWGRTALQWAVANGHESASVALMKAGAFSGGIPEALLADFRVARDAPSRPVGAPVAARKVVQSSERICALVQSLPSSTVCQEQELFALTALRDFCCAVKEHREYAVAHGAIPKLLALLRDDITSEVVAAAAQTMRNIAADRAGASSVREAGGIPVLVALAALGGDVPAAWRAGSALVNLAEWEENVDELRSLGVAEALRGLSGQVPASLDSEPKAL</sequence>
<dbReference type="InterPro" id="IPR045851">
    <property type="entry name" value="AMP-bd_C_sf"/>
</dbReference>
<dbReference type="PANTHER" id="PTHR24201:SF16">
    <property type="entry name" value="ANKYRIN-1-LIKE-RELATED"/>
    <property type="match status" value="1"/>
</dbReference>
<dbReference type="SMART" id="SM00185">
    <property type="entry name" value="ARM"/>
    <property type="match status" value="2"/>
</dbReference>
<evidence type="ECO:0000256" key="2">
    <source>
        <dbReference type="ARBA" id="ARBA00023043"/>
    </source>
</evidence>
<evidence type="ECO:0000256" key="5">
    <source>
        <dbReference type="SAM" id="MobiDB-lite"/>
    </source>
</evidence>
<dbReference type="PANTHER" id="PTHR24201">
    <property type="entry name" value="ANK_REP_REGION DOMAIN-CONTAINING PROTEIN"/>
    <property type="match status" value="1"/>
</dbReference>
<dbReference type="InterPro" id="IPR016024">
    <property type="entry name" value="ARM-type_fold"/>
</dbReference>
<evidence type="ECO:0000313" key="9">
    <source>
        <dbReference type="Proteomes" id="UP000626109"/>
    </source>
</evidence>
<dbReference type="PROSITE" id="PS50088">
    <property type="entry name" value="ANK_REPEAT"/>
    <property type="match status" value="1"/>
</dbReference>
<evidence type="ECO:0000313" key="8">
    <source>
        <dbReference type="EMBL" id="CAE8712817.1"/>
    </source>
</evidence>